<dbReference type="AlphaFoldDB" id="A0A9Q1GG89"/>
<evidence type="ECO:0000313" key="2">
    <source>
        <dbReference type="Proteomes" id="UP001152622"/>
    </source>
</evidence>
<keyword evidence="2" id="KW-1185">Reference proteome</keyword>
<dbReference type="Proteomes" id="UP001152622">
    <property type="component" value="Chromosome 1"/>
</dbReference>
<comment type="caution">
    <text evidence="1">The sequence shown here is derived from an EMBL/GenBank/DDBJ whole genome shotgun (WGS) entry which is preliminary data.</text>
</comment>
<gene>
    <name evidence="1" type="ORF">SKAU_G00033250</name>
</gene>
<reference evidence="1" key="1">
    <citation type="journal article" date="2023" name="Science">
        <title>Genome structures resolve the early diversification of teleost fishes.</title>
        <authorList>
            <person name="Parey E."/>
            <person name="Louis A."/>
            <person name="Montfort J."/>
            <person name="Bouchez O."/>
            <person name="Roques C."/>
            <person name="Iampietro C."/>
            <person name="Lluch J."/>
            <person name="Castinel A."/>
            <person name="Donnadieu C."/>
            <person name="Desvignes T."/>
            <person name="Floi Bucao C."/>
            <person name="Jouanno E."/>
            <person name="Wen M."/>
            <person name="Mejri S."/>
            <person name="Dirks R."/>
            <person name="Jansen H."/>
            <person name="Henkel C."/>
            <person name="Chen W.J."/>
            <person name="Zahm M."/>
            <person name="Cabau C."/>
            <person name="Klopp C."/>
            <person name="Thompson A.W."/>
            <person name="Robinson-Rechavi M."/>
            <person name="Braasch I."/>
            <person name="Lecointre G."/>
            <person name="Bobe J."/>
            <person name="Postlethwait J.H."/>
            <person name="Berthelot C."/>
            <person name="Roest Crollius H."/>
            <person name="Guiguen Y."/>
        </authorList>
    </citation>
    <scope>NUCLEOTIDE SEQUENCE</scope>
    <source>
        <strain evidence="1">WJC10195</strain>
    </source>
</reference>
<sequence>MAWLALEKHAPPARVSLRRNPNVAKARTCDTLVLWAWRRSAITTSLYWLAAAHSSPTFGLLIDFFYGSGRGSTLVLHWCQ</sequence>
<dbReference type="EMBL" id="JAINUF010000001">
    <property type="protein sequence ID" value="KAJ8382547.1"/>
    <property type="molecule type" value="Genomic_DNA"/>
</dbReference>
<accession>A0A9Q1GG89</accession>
<proteinExistence type="predicted"/>
<name>A0A9Q1GG89_SYNKA</name>
<evidence type="ECO:0000313" key="1">
    <source>
        <dbReference type="EMBL" id="KAJ8382547.1"/>
    </source>
</evidence>
<protein>
    <submittedName>
        <fullName evidence="1">Uncharacterized protein</fullName>
    </submittedName>
</protein>
<organism evidence="1 2">
    <name type="scientific">Synaphobranchus kaupii</name>
    <name type="common">Kaup's arrowtooth eel</name>
    <dbReference type="NCBI Taxonomy" id="118154"/>
    <lineage>
        <taxon>Eukaryota</taxon>
        <taxon>Metazoa</taxon>
        <taxon>Chordata</taxon>
        <taxon>Craniata</taxon>
        <taxon>Vertebrata</taxon>
        <taxon>Euteleostomi</taxon>
        <taxon>Actinopterygii</taxon>
        <taxon>Neopterygii</taxon>
        <taxon>Teleostei</taxon>
        <taxon>Anguilliformes</taxon>
        <taxon>Synaphobranchidae</taxon>
        <taxon>Synaphobranchus</taxon>
    </lineage>
</organism>